<dbReference type="FunFam" id="3.40.50.880:FF:000003">
    <property type="entry name" value="Anthranilate synthase component II"/>
    <property type="match status" value="1"/>
</dbReference>
<dbReference type="PANTHER" id="PTHR43418">
    <property type="entry name" value="MULTIFUNCTIONAL TRYPTOPHAN BIOSYNTHESIS PROTEIN-RELATED"/>
    <property type="match status" value="1"/>
</dbReference>
<dbReference type="MEROPS" id="C26.955"/>
<dbReference type="NCBIfam" id="TIGR00566">
    <property type="entry name" value="trpG_papA"/>
    <property type="match status" value="1"/>
</dbReference>
<dbReference type="PROSITE" id="PS51273">
    <property type="entry name" value="GATASE_TYPE_1"/>
    <property type="match status" value="1"/>
</dbReference>
<dbReference type="SUPFAM" id="SSF52317">
    <property type="entry name" value="Class I glutamine amidotransferase-like"/>
    <property type="match status" value="1"/>
</dbReference>
<keyword evidence="1" id="KW-0315">Glutamine amidotransferase</keyword>
<dbReference type="Proteomes" id="UP000002200">
    <property type="component" value="Chromosome"/>
</dbReference>
<evidence type="ECO:0000313" key="4">
    <source>
        <dbReference type="Proteomes" id="UP000002200"/>
    </source>
</evidence>
<keyword evidence="3" id="KW-0456">Lyase</keyword>
<name>Q83H49_TROWT</name>
<dbReference type="PRINTS" id="PR00097">
    <property type="entry name" value="ANTSNTHASEII"/>
</dbReference>
<dbReference type="InterPro" id="IPR017926">
    <property type="entry name" value="GATASE"/>
</dbReference>
<gene>
    <name evidence="3" type="primary">pabA</name>
    <name evidence="3" type="ordered locus">TWT_011</name>
</gene>
<evidence type="ECO:0000313" key="3">
    <source>
        <dbReference type="EMBL" id="AAO44108.1"/>
    </source>
</evidence>
<dbReference type="Pfam" id="PF00117">
    <property type="entry name" value="GATase"/>
    <property type="match status" value="1"/>
</dbReference>
<dbReference type="STRING" id="203267.TWT_011"/>
<keyword evidence="4" id="KW-1185">Reference proteome</keyword>
<proteinExistence type="predicted"/>
<dbReference type="HOGENOM" id="CLU_014340_1_2_11"/>
<organism evidence="3 4">
    <name type="scientific">Tropheryma whipplei (strain Twist)</name>
    <name type="common">Whipple's bacillus</name>
    <dbReference type="NCBI Taxonomy" id="203267"/>
    <lineage>
        <taxon>Bacteria</taxon>
        <taxon>Bacillati</taxon>
        <taxon>Actinomycetota</taxon>
        <taxon>Actinomycetes</taxon>
        <taxon>Micrococcales</taxon>
        <taxon>Tropherymataceae</taxon>
        <taxon>Tropheryma</taxon>
    </lineage>
</organism>
<dbReference type="GO" id="GO:0000162">
    <property type="term" value="P:L-tryptophan biosynthetic process"/>
    <property type="evidence" value="ECO:0007669"/>
    <property type="project" value="TreeGrafter"/>
</dbReference>
<dbReference type="PANTHER" id="PTHR43418:SF4">
    <property type="entry name" value="MULTIFUNCTIONAL TRYPTOPHAN BIOSYNTHESIS PROTEIN"/>
    <property type="match status" value="1"/>
</dbReference>
<dbReference type="GO" id="GO:0005829">
    <property type="term" value="C:cytosol"/>
    <property type="evidence" value="ECO:0007669"/>
    <property type="project" value="TreeGrafter"/>
</dbReference>
<sequence length="212" mass="22981">MFKVLVIDNHDSFIYTLVNYLQQLGVTTSVVRSDNNCHSVESMLGVHDAALISPGPGTPEESGITLSVIRAAYSTSTPLLGVCLGHQALAVAFGGDIGPSGRIMHGKLVTVRPRPSAIFKDLPTAFTATRYNSLTVTKVPQALRVIARADCGEVMALEHRTAPMYGVQFHPESAVSEWGFRILGNWLYISGFNKAPGISRDLPIVVYNTRVR</sequence>
<dbReference type="EC" id="4.1.3.-" evidence="3"/>
<dbReference type="RefSeq" id="WP_011102295.1">
    <property type="nucleotide sequence ID" value="NC_004572.3"/>
</dbReference>
<dbReference type="KEGG" id="twh:TWT_011"/>
<dbReference type="Gene3D" id="3.40.50.880">
    <property type="match status" value="1"/>
</dbReference>
<feature type="domain" description="Glutamine amidotransferase" evidence="2">
    <location>
        <begin position="5"/>
        <end position="187"/>
    </location>
</feature>
<dbReference type="EMBL" id="AE014184">
    <property type="protein sequence ID" value="AAO44108.1"/>
    <property type="molecule type" value="Genomic_DNA"/>
</dbReference>
<dbReference type="eggNOG" id="COG0512">
    <property type="taxonomic scope" value="Bacteria"/>
</dbReference>
<evidence type="ECO:0000256" key="1">
    <source>
        <dbReference type="ARBA" id="ARBA00022962"/>
    </source>
</evidence>
<dbReference type="PRINTS" id="PR00096">
    <property type="entry name" value="GATASE"/>
</dbReference>
<dbReference type="CDD" id="cd01743">
    <property type="entry name" value="GATase1_Anthranilate_Synthase"/>
    <property type="match status" value="1"/>
</dbReference>
<dbReference type="PRINTS" id="PR00099">
    <property type="entry name" value="CPSGATASE"/>
</dbReference>
<dbReference type="InterPro" id="IPR006221">
    <property type="entry name" value="TrpG/PapA_dom"/>
</dbReference>
<protein>
    <submittedName>
        <fullName evidence="3">Para-aminobenzoate synthetase component II</fullName>
        <ecNumber evidence="3">4.1.3.-</ecNumber>
    </submittedName>
</protein>
<dbReference type="InterPro" id="IPR050472">
    <property type="entry name" value="Anth_synth/Amidotransfase"/>
</dbReference>
<reference evidence="3 4" key="1">
    <citation type="journal article" date="2003" name="Genome Res.">
        <title>Tropheryma whipplei twist: a human pathogenic Actinobacteria with a reduced genome.</title>
        <authorList>
            <person name="Raoult D."/>
            <person name="Ogata H."/>
            <person name="Audic S."/>
            <person name="Robert C."/>
            <person name="Suhre K."/>
            <person name="Drancourt M."/>
            <person name="Claverie J.-M."/>
        </authorList>
    </citation>
    <scope>NUCLEOTIDE SEQUENCE [LARGE SCALE GENOMIC DNA]</scope>
    <source>
        <strain evidence="3 4">Twist</strain>
    </source>
</reference>
<dbReference type="GO" id="GO:0004049">
    <property type="term" value="F:anthranilate synthase activity"/>
    <property type="evidence" value="ECO:0007669"/>
    <property type="project" value="TreeGrafter"/>
</dbReference>
<dbReference type="OrthoDB" id="9803598at2"/>
<accession>Q83H49</accession>
<dbReference type="AlphaFoldDB" id="Q83H49"/>
<dbReference type="InterPro" id="IPR029062">
    <property type="entry name" value="Class_I_gatase-like"/>
</dbReference>
<evidence type="ECO:0000259" key="2">
    <source>
        <dbReference type="Pfam" id="PF00117"/>
    </source>
</evidence>